<name>A0AA39M4N1_9BILA</name>
<feature type="repeat" description="ANK" evidence="9">
    <location>
        <begin position="51"/>
        <end position="83"/>
    </location>
</feature>
<dbReference type="Proteomes" id="UP001175271">
    <property type="component" value="Unassembled WGS sequence"/>
</dbReference>
<comment type="subcellular location">
    <subcellularLocation>
        <location evidence="1">Cell projection</location>
        <location evidence="1">Cilium</location>
    </subcellularLocation>
</comment>
<keyword evidence="4 10" id="KW-0863">Zinc-finger</keyword>
<keyword evidence="5" id="KW-0862">Zinc</keyword>
<dbReference type="InterPro" id="IPR036770">
    <property type="entry name" value="Ankyrin_rpt-contain_sf"/>
</dbReference>
<gene>
    <name evidence="13" type="ORF">QR680_014796</name>
</gene>
<accession>A0AA39M4N1</accession>
<evidence type="ECO:0000256" key="6">
    <source>
        <dbReference type="ARBA" id="ARBA00023043"/>
    </source>
</evidence>
<proteinExistence type="predicted"/>
<evidence type="ECO:0000256" key="10">
    <source>
        <dbReference type="PROSITE-ProRule" id="PRU00134"/>
    </source>
</evidence>
<feature type="domain" description="MYND-type" evidence="12">
    <location>
        <begin position="333"/>
        <end position="369"/>
    </location>
</feature>
<dbReference type="GO" id="GO:0008270">
    <property type="term" value="F:zinc ion binding"/>
    <property type="evidence" value="ECO:0007669"/>
    <property type="project" value="UniProtKB-KW"/>
</dbReference>
<sequence length="418" mass="47719">MTVAARERDISRAEKARKVFDLIKENSEESTQKVKQIYEEDLSILEECDDSGMTALDQVCFKGNEELVEFLLRKGANADNRRHNQGYTCLMFAAMSGSARMCRMLLDAGARAYATNNINKTASEIAAFIGKHECVSVISNHINIEEVEKIVHPKGDESDEKFPPEFVSFIHRLVGTHEIHPVKLVFNIIKAEYMMKYRKKFEWVVDRMFEKQLRSKESNEVMSMKLWILLFMLRELLKFTDEKLAEKPDLELEAVFKSYARHLLKMKPTDQVRPMEESLLRSAVAAFPYKHSLLAQTLGKAISKTPFGKPPPAFMFINQSLFGQRLVATATFCATCGGPAANLRCSKCKFPYCSQECQKFDWPIHKQCCATLATMREKEEKEVPTEALIQLSVGDEGEEKKIEEIKEEEAKDADEPQS</sequence>
<dbReference type="Gene3D" id="1.25.40.20">
    <property type="entry name" value="Ankyrin repeat-containing domain"/>
    <property type="match status" value="1"/>
</dbReference>
<dbReference type="Gene3D" id="6.10.140.2220">
    <property type="match status" value="1"/>
</dbReference>
<feature type="region of interest" description="Disordered" evidence="11">
    <location>
        <begin position="383"/>
        <end position="418"/>
    </location>
</feature>
<evidence type="ECO:0000313" key="14">
    <source>
        <dbReference type="Proteomes" id="UP001175271"/>
    </source>
</evidence>
<dbReference type="GO" id="GO:0005929">
    <property type="term" value="C:cilium"/>
    <property type="evidence" value="ECO:0007669"/>
    <property type="project" value="UniProtKB-SubCell"/>
</dbReference>
<evidence type="ECO:0000256" key="1">
    <source>
        <dbReference type="ARBA" id="ARBA00004138"/>
    </source>
</evidence>
<dbReference type="SUPFAM" id="SSF48403">
    <property type="entry name" value="Ankyrin repeat"/>
    <property type="match status" value="1"/>
</dbReference>
<feature type="repeat" description="ANK" evidence="9">
    <location>
        <begin position="85"/>
        <end position="117"/>
    </location>
</feature>
<evidence type="ECO:0000256" key="5">
    <source>
        <dbReference type="ARBA" id="ARBA00022833"/>
    </source>
</evidence>
<dbReference type="Pfam" id="PF01753">
    <property type="entry name" value="zf-MYND"/>
    <property type="match status" value="1"/>
</dbReference>
<keyword evidence="6 9" id="KW-0040">ANK repeat</keyword>
<evidence type="ECO:0000256" key="3">
    <source>
        <dbReference type="ARBA" id="ARBA00022737"/>
    </source>
</evidence>
<evidence type="ECO:0000256" key="8">
    <source>
        <dbReference type="ARBA" id="ARBA00023273"/>
    </source>
</evidence>
<evidence type="ECO:0000313" key="13">
    <source>
        <dbReference type="EMBL" id="KAK0420618.1"/>
    </source>
</evidence>
<dbReference type="SUPFAM" id="SSF144232">
    <property type="entry name" value="HIT/MYND zinc finger-like"/>
    <property type="match status" value="1"/>
</dbReference>
<feature type="compositionally biased region" description="Acidic residues" evidence="11">
    <location>
        <begin position="405"/>
        <end position="418"/>
    </location>
</feature>
<dbReference type="PROSITE" id="PS50865">
    <property type="entry name" value="ZF_MYND_2"/>
    <property type="match status" value="1"/>
</dbReference>
<dbReference type="SMART" id="SM00248">
    <property type="entry name" value="ANK"/>
    <property type="match status" value="2"/>
</dbReference>
<evidence type="ECO:0000259" key="12">
    <source>
        <dbReference type="PROSITE" id="PS50865"/>
    </source>
</evidence>
<keyword evidence="2" id="KW-0479">Metal-binding</keyword>
<keyword evidence="3" id="KW-0677">Repeat</keyword>
<dbReference type="EMBL" id="JAUCMV010000002">
    <property type="protein sequence ID" value="KAK0420618.1"/>
    <property type="molecule type" value="Genomic_DNA"/>
</dbReference>
<protein>
    <recommendedName>
        <fullName evidence="12">MYND-type domain-containing protein</fullName>
    </recommendedName>
</protein>
<dbReference type="PANTHER" id="PTHR24150:SF8">
    <property type="entry name" value="ANKYRIN REPEAT AND MYND DOMAIN-CONTAINING PROTEIN 2"/>
    <property type="match status" value="1"/>
</dbReference>
<organism evidence="13 14">
    <name type="scientific">Steinernema hermaphroditum</name>
    <dbReference type="NCBI Taxonomy" id="289476"/>
    <lineage>
        <taxon>Eukaryota</taxon>
        <taxon>Metazoa</taxon>
        <taxon>Ecdysozoa</taxon>
        <taxon>Nematoda</taxon>
        <taxon>Chromadorea</taxon>
        <taxon>Rhabditida</taxon>
        <taxon>Tylenchina</taxon>
        <taxon>Panagrolaimomorpha</taxon>
        <taxon>Strongyloidoidea</taxon>
        <taxon>Steinernematidae</taxon>
        <taxon>Steinernema</taxon>
    </lineage>
</organism>
<keyword evidence="14" id="KW-1185">Reference proteome</keyword>
<evidence type="ECO:0000256" key="4">
    <source>
        <dbReference type="ARBA" id="ARBA00022771"/>
    </source>
</evidence>
<dbReference type="InterPro" id="IPR002893">
    <property type="entry name" value="Znf_MYND"/>
</dbReference>
<dbReference type="Pfam" id="PF12796">
    <property type="entry name" value="Ank_2"/>
    <property type="match status" value="1"/>
</dbReference>
<dbReference type="AlphaFoldDB" id="A0AA39M4N1"/>
<dbReference type="InterPro" id="IPR052452">
    <property type="entry name" value="Ankyrin-MYND_dom_contain_2"/>
</dbReference>
<dbReference type="PROSITE" id="PS50088">
    <property type="entry name" value="ANK_REPEAT"/>
    <property type="match status" value="2"/>
</dbReference>
<keyword evidence="8" id="KW-0966">Cell projection</keyword>
<dbReference type="PROSITE" id="PS50297">
    <property type="entry name" value="ANK_REP_REGION"/>
    <property type="match status" value="2"/>
</dbReference>
<evidence type="ECO:0000256" key="7">
    <source>
        <dbReference type="ARBA" id="ARBA00023069"/>
    </source>
</evidence>
<dbReference type="InterPro" id="IPR002110">
    <property type="entry name" value="Ankyrin_rpt"/>
</dbReference>
<reference evidence="13" key="1">
    <citation type="submission" date="2023-06" db="EMBL/GenBank/DDBJ databases">
        <title>Genomic analysis of the entomopathogenic nematode Steinernema hermaphroditum.</title>
        <authorList>
            <person name="Schwarz E.M."/>
            <person name="Heppert J.K."/>
            <person name="Baniya A."/>
            <person name="Schwartz H.T."/>
            <person name="Tan C.-H."/>
            <person name="Antoshechkin I."/>
            <person name="Sternberg P.W."/>
            <person name="Goodrich-Blair H."/>
            <person name="Dillman A.R."/>
        </authorList>
    </citation>
    <scope>NUCLEOTIDE SEQUENCE</scope>
    <source>
        <strain evidence="13">PS9179</strain>
        <tissue evidence="13">Whole animal</tissue>
    </source>
</reference>
<evidence type="ECO:0000256" key="2">
    <source>
        <dbReference type="ARBA" id="ARBA00022723"/>
    </source>
</evidence>
<dbReference type="PANTHER" id="PTHR24150">
    <property type="entry name" value="ANKYRIN REPEAT AND MYND DOMAIN-CONTAINING PROTEIN 2"/>
    <property type="match status" value="1"/>
</dbReference>
<comment type="caution">
    <text evidence="13">The sequence shown here is derived from an EMBL/GenBank/DDBJ whole genome shotgun (WGS) entry which is preliminary data.</text>
</comment>
<keyword evidence="7" id="KW-0969">Cilium</keyword>
<evidence type="ECO:0000256" key="11">
    <source>
        <dbReference type="SAM" id="MobiDB-lite"/>
    </source>
</evidence>
<evidence type="ECO:0000256" key="9">
    <source>
        <dbReference type="PROSITE-ProRule" id="PRU00023"/>
    </source>
</evidence>